<dbReference type="HOGENOM" id="CLU_014813_3_1_5"/>
<reference evidence="2" key="1">
    <citation type="journal article" date="2010" name="ISME J.">
        <title>The complete genome sequence of the algal symbiont Dinoroseobacter shibae: a hitchhiker's guide to life in the sea.</title>
        <authorList>
            <person name="Wagner-Dobler I."/>
            <person name="Ballhausen B."/>
            <person name="Berger M."/>
            <person name="Brinkhoff T."/>
            <person name="Buchholz I."/>
            <person name="Bunk B."/>
            <person name="Cypionka H."/>
            <person name="Daniel R."/>
            <person name="Drepper T."/>
            <person name="Gerdts G."/>
            <person name="Hahnke S."/>
            <person name="Han C."/>
            <person name="Jahn D."/>
            <person name="Kalhoefer D."/>
            <person name="Kiss H."/>
            <person name="Klenk H.P."/>
            <person name="Kyrpides N."/>
            <person name="Liebl W."/>
            <person name="Liesegang H."/>
            <person name="Meincke L."/>
            <person name="Pati A."/>
            <person name="Petersen J."/>
            <person name="Piekarski T."/>
            <person name="Pommerenke C."/>
            <person name="Pradella S."/>
            <person name="Pukall R."/>
            <person name="Rabus R."/>
            <person name="Stackebrandt E."/>
            <person name="Thole S."/>
            <person name="Thompson L."/>
            <person name="Tielen P."/>
            <person name="Tomasch J."/>
            <person name="von Jan M."/>
            <person name="Wanphrut N."/>
            <person name="Wichels A."/>
            <person name="Zech H."/>
            <person name="Simon M."/>
        </authorList>
    </citation>
    <scope>NUCLEOTIDE SEQUENCE [LARGE SCALE GENOMIC DNA]</scope>
    <source>
        <strain evidence="2">DSM 16493 / NCIMB 14021 / DFL 12</strain>
        <plasmid evidence="2">Plasmid pDSHI05</plasmid>
    </source>
</reference>
<keyword evidence="2" id="KW-1185">Reference proteome</keyword>
<dbReference type="Proteomes" id="UP000006833">
    <property type="component" value="Plasmid pDSHI05"/>
</dbReference>
<dbReference type="PRINTS" id="PR01210">
    <property type="entry name" value="GGTRANSPTASE"/>
</dbReference>
<dbReference type="AlphaFoldDB" id="A8LUI7"/>
<dbReference type="MEROPS" id="T03.025"/>
<proteinExistence type="predicted"/>
<dbReference type="KEGG" id="dsh:Dshi_4194"/>
<dbReference type="Gene3D" id="1.10.246.130">
    <property type="match status" value="1"/>
</dbReference>
<organism evidence="1 2">
    <name type="scientific">Dinoroseobacter shibae (strain DSM 16493 / NCIMB 14021 / DFL 12)</name>
    <dbReference type="NCBI Taxonomy" id="398580"/>
    <lineage>
        <taxon>Bacteria</taxon>
        <taxon>Pseudomonadati</taxon>
        <taxon>Pseudomonadota</taxon>
        <taxon>Alphaproteobacteria</taxon>
        <taxon>Rhodobacterales</taxon>
        <taxon>Roseobacteraceae</taxon>
        <taxon>Dinoroseobacter</taxon>
    </lineage>
</organism>
<dbReference type="GO" id="GO:0103068">
    <property type="term" value="F:leukotriene C4 gamma-glutamyl transferase activity"/>
    <property type="evidence" value="ECO:0007669"/>
    <property type="project" value="UniProtKB-EC"/>
</dbReference>
<keyword evidence="1" id="KW-0012">Acyltransferase</keyword>
<evidence type="ECO:0000313" key="2">
    <source>
        <dbReference type="Proteomes" id="UP000006833"/>
    </source>
</evidence>
<geneLocation type="plasmid" evidence="1 2">
    <name>pDSHI05</name>
</geneLocation>
<protein>
    <submittedName>
        <fullName evidence="1">Gamma-glutamyltransferase</fullName>
        <ecNumber evidence="1">2.3.2.2</ecNumber>
    </submittedName>
</protein>
<accession>A8LUI7</accession>
<dbReference type="Gene3D" id="3.60.20.40">
    <property type="match status" value="1"/>
</dbReference>
<evidence type="ECO:0000313" key="1">
    <source>
        <dbReference type="EMBL" id="ABV95904.1"/>
    </source>
</evidence>
<gene>
    <name evidence="1" type="primary">ggt</name>
    <name evidence="1" type="ordered locus">Dshi_4194</name>
</gene>
<dbReference type="InterPro" id="IPR043138">
    <property type="entry name" value="GGT_lsub"/>
</dbReference>
<name>A8LUI7_DINSH</name>
<dbReference type="Pfam" id="PF01019">
    <property type="entry name" value="G_glu_transpept"/>
    <property type="match status" value="1"/>
</dbReference>
<dbReference type="InterPro" id="IPR043137">
    <property type="entry name" value="GGT_ssub_C"/>
</dbReference>
<dbReference type="PANTHER" id="PTHR43881">
    <property type="entry name" value="GAMMA-GLUTAMYLTRANSPEPTIDASE (AFU_ORTHOLOGUE AFUA_4G13580)"/>
    <property type="match status" value="1"/>
</dbReference>
<dbReference type="OrthoDB" id="9781342at2"/>
<sequence length="531" mass="55510">MSLRHDALYASRRSPVLADNVVSTSHPLAAQAGLSMLARGGNAVDAAIAAAAVLTVVEPTGNGLGSDAFCILWDGSELHGLNASGAAPAGWTPERFAGLDAIPFRGWESVTVPGAVSAWAELAGRFGTLDLPTLLAPAIGYAEDGFVVTPVIGELWARGAEMLSAQPGFAANFMPGGRAPRAGERYRNPDHARTLQTIAESGGRAFYEGVLAERIAAFAAEHGAALSAADLAAHRPEWCGTISGGFDAQELHEIPPNGQGIAAIMALGMLEQTGIRDLGPDDPRALHLQIEAIKLAFADLYRYVADGRWMAQVTAADLIDRGYLAERGRLIDPERAQEHGPGAPKHGGTVYLSTADASGMMVSFIQSNYSGFGSGVVVPGTGISLQNRGAGFSLEPGHPNEVGPGKRPFHTIIPGFLMQDGAPRMSFGVMGGPMQAQGHVQMVLRTRLWGQDVQTAVDAPRWRFVAGAEVACEEALPAPTRARLTEMGHRISVEPPDSAFGFGGAQLIARLDGGGYAAGSDPRKDGQAVGF</sequence>
<dbReference type="eggNOG" id="COG0405">
    <property type="taxonomic scope" value="Bacteria"/>
</dbReference>
<dbReference type="EMBL" id="CP000835">
    <property type="protein sequence ID" value="ABV95904.1"/>
    <property type="molecule type" value="Genomic_DNA"/>
</dbReference>
<keyword evidence="1" id="KW-0614">Plasmid</keyword>
<dbReference type="InterPro" id="IPR029055">
    <property type="entry name" value="Ntn_hydrolases_N"/>
</dbReference>
<dbReference type="SUPFAM" id="SSF56235">
    <property type="entry name" value="N-terminal nucleophile aminohydrolases (Ntn hydrolases)"/>
    <property type="match status" value="1"/>
</dbReference>
<dbReference type="InterPro" id="IPR052896">
    <property type="entry name" value="GGT-like_enzyme"/>
</dbReference>
<keyword evidence="1" id="KW-0808">Transferase</keyword>
<dbReference type="EC" id="2.3.2.2" evidence="1"/>
<dbReference type="PANTHER" id="PTHR43881:SF1">
    <property type="entry name" value="GAMMA-GLUTAMYLTRANSPEPTIDASE (AFU_ORTHOLOGUE AFUA_4G13580)"/>
    <property type="match status" value="1"/>
</dbReference>
<dbReference type="RefSeq" id="WP_012187471.1">
    <property type="nucleotide sequence ID" value="NC_009959.1"/>
</dbReference>